<evidence type="ECO:0000313" key="1">
    <source>
        <dbReference type="EMBL" id="DAZ93147.1"/>
    </source>
</evidence>
<sequence length="147" mass="16385">MDRQRARKMLIEDVLPALKEKWPDGDKDMHIRIKQDNVSPCVDNEDAEVKACCKENGWNISMCRRPAKSPDLNVLDLVFLQHSESAGSNSATDHRRPSRRGKASIRYSRCAYSGQNIPATAGCDASDHVGIRVEPVPARAHLQSCIC</sequence>
<dbReference type="Proteomes" id="UP001146120">
    <property type="component" value="Unassembled WGS sequence"/>
</dbReference>
<name>A0AAV2YIK4_9STRA</name>
<dbReference type="AlphaFoldDB" id="A0AAV2YIK4"/>
<protein>
    <submittedName>
        <fullName evidence="1">Uncharacterized protein</fullName>
    </submittedName>
</protein>
<reference evidence="1" key="1">
    <citation type="submission" date="2022-11" db="EMBL/GenBank/DDBJ databases">
        <authorList>
            <person name="Morgan W.R."/>
            <person name="Tartar A."/>
        </authorList>
    </citation>
    <scope>NUCLEOTIDE SEQUENCE</scope>
    <source>
        <strain evidence="1">ARSEF 373</strain>
    </source>
</reference>
<dbReference type="PANTHER" id="PTHR47169">
    <property type="entry name" value="OS01G0541250 PROTEIN"/>
    <property type="match status" value="1"/>
</dbReference>
<gene>
    <name evidence="1" type="ORF">N0F65_006346</name>
</gene>
<dbReference type="EMBL" id="DAKRPA010000340">
    <property type="protein sequence ID" value="DAZ93147.1"/>
    <property type="molecule type" value="Genomic_DNA"/>
</dbReference>
<dbReference type="InterPro" id="IPR036397">
    <property type="entry name" value="RNaseH_sf"/>
</dbReference>
<reference evidence="1" key="2">
    <citation type="journal article" date="2023" name="Microbiol Resour">
        <title>Decontamination and Annotation of the Draft Genome Sequence of the Oomycete Lagenidium giganteum ARSEF 373.</title>
        <authorList>
            <person name="Morgan W.R."/>
            <person name="Tartar A."/>
        </authorList>
    </citation>
    <scope>NUCLEOTIDE SEQUENCE</scope>
    <source>
        <strain evidence="1">ARSEF 373</strain>
    </source>
</reference>
<organism evidence="1 2">
    <name type="scientific">Lagenidium giganteum</name>
    <dbReference type="NCBI Taxonomy" id="4803"/>
    <lineage>
        <taxon>Eukaryota</taxon>
        <taxon>Sar</taxon>
        <taxon>Stramenopiles</taxon>
        <taxon>Oomycota</taxon>
        <taxon>Peronosporomycetes</taxon>
        <taxon>Pythiales</taxon>
        <taxon>Pythiaceae</taxon>
    </lineage>
</organism>
<dbReference type="GO" id="GO:0003676">
    <property type="term" value="F:nucleic acid binding"/>
    <property type="evidence" value="ECO:0007669"/>
    <property type="project" value="InterPro"/>
</dbReference>
<accession>A0AAV2YIK4</accession>
<keyword evidence="2" id="KW-1185">Reference proteome</keyword>
<evidence type="ECO:0000313" key="2">
    <source>
        <dbReference type="Proteomes" id="UP001146120"/>
    </source>
</evidence>
<comment type="caution">
    <text evidence="1">The sequence shown here is derived from an EMBL/GenBank/DDBJ whole genome shotgun (WGS) entry which is preliminary data.</text>
</comment>
<dbReference type="Gene3D" id="3.30.420.10">
    <property type="entry name" value="Ribonuclease H-like superfamily/Ribonuclease H"/>
    <property type="match status" value="1"/>
</dbReference>
<proteinExistence type="predicted"/>